<accession>A0A024FWF8</accession>
<dbReference type="AlphaFoldDB" id="A0A024FWF8"/>
<keyword evidence="2 6" id="KW-0812">Transmembrane</keyword>
<feature type="transmembrane region" description="Helical" evidence="6">
    <location>
        <begin position="300"/>
        <end position="321"/>
    </location>
</feature>
<feature type="region of interest" description="Disordered" evidence="5">
    <location>
        <begin position="1"/>
        <end position="27"/>
    </location>
</feature>
<evidence type="ECO:0000256" key="6">
    <source>
        <dbReference type="SAM" id="Phobius"/>
    </source>
</evidence>
<dbReference type="PANTHER" id="PTHR43310">
    <property type="entry name" value="SULFATE TRANSPORTER YBAR-RELATED"/>
    <property type="match status" value="1"/>
</dbReference>
<evidence type="ECO:0000256" key="1">
    <source>
        <dbReference type="ARBA" id="ARBA00004141"/>
    </source>
</evidence>
<reference evidence="8 9" key="1">
    <citation type="submission" date="2012-05" db="EMBL/GenBank/DDBJ databases">
        <title>Recombination and specialization in a pathogen metapopulation.</title>
        <authorList>
            <person name="Gardiner A."/>
            <person name="Kemen E."/>
            <person name="Schultz-Larsen T."/>
            <person name="MacLean D."/>
            <person name="Van Oosterhout C."/>
            <person name="Jones J.D.G."/>
        </authorList>
    </citation>
    <scope>NUCLEOTIDE SEQUENCE [LARGE SCALE GENOMIC DNA]</scope>
    <source>
        <strain evidence="8 9">Ac Nc2</strain>
    </source>
</reference>
<evidence type="ECO:0000256" key="4">
    <source>
        <dbReference type="ARBA" id="ARBA00023136"/>
    </source>
</evidence>
<dbReference type="PANTHER" id="PTHR43310:SF1">
    <property type="entry name" value="SULFATE TRANSPORTER YBAR-RELATED"/>
    <property type="match status" value="1"/>
</dbReference>
<keyword evidence="4 6" id="KW-0472">Membrane</keyword>
<gene>
    <name evidence="8" type="ORF">BN9_129680</name>
</gene>
<keyword evidence="9" id="KW-1185">Reference proteome</keyword>
<feature type="transmembrane region" description="Helical" evidence="6">
    <location>
        <begin position="489"/>
        <end position="517"/>
    </location>
</feature>
<feature type="transmembrane region" description="Helical" evidence="6">
    <location>
        <begin position="275"/>
        <end position="294"/>
    </location>
</feature>
<feature type="domain" description="SLC26A/SulP transporter" evidence="7">
    <location>
        <begin position="107"/>
        <end position="496"/>
    </location>
</feature>
<dbReference type="STRING" id="65357.A0A024FWF8"/>
<dbReference type="InParanoid" id="A0A024FWF8"/>
<dbReference type="Proteomes" id="UP000053237">
    <property type="component" value="Unassembled WGS sequence"/>
</dbReference>
<comment type="subcellular location">
    <subcellularLocation>
        <location evidence="1">Membrane</location>
        <topology evidence="1">Multi-pass membrane protein</topology>
    </subcellularLocation>
</comment>
<dbReference type="Pfam" id="PF00916">
    <property type="entry name" value="Sulfate_transp"/>
    <property type="match status" value="1"/>
</dbReference>
<feature type="transmembrane region" description="Helical" evidence="6">
    <location>
        <begin position="359"/>
        <end position="383"/>
    </location>
</feature>
<dbReference type="GO" id="GO:0016020">
    <property type="term" value="C:membrane"/>
    <property type="evidence" value="ECO:0007669"/>
    <property type="project" value="UniProtKB-SubCell"/>
</dbReference>
<feature type="transmembrane region" description="Helical" evidence="6">
    <location>
        <begin position="434"/>
        <end position="452"/>
    </location>
</feature>
<comment type="caution">
    <text evidence="8">The sequence shown here is derived from an EMBL/GenBank/DDBJ whole genome shotgun (WGS) entry which is preliminary data.</text>
</comment>
<name>A0A024FWF8_9STRA</name>
<feature type="transmembrane region" description="Helical" evidence="6">
    <location>
        <begin position="403"/>
        <end position="422"/>
    </location>
</feature>
<feature type="transmembrane region" description="Helical" evidence="6">
    <location>
        <begin position="458"/>
        <end position="477"/>
    </location>
</feature>
<feature type="transmembrane region" description="Helical" evidence="6">
    <location>
        <begin position="144"/>
        <end position="171"/>
    </location>
</feature>
<protein>
    <recommendedName>
        <fullName evidence="7">SLC26A/SulP transporter domain-containing protein</fullName>
    </recommendedName>
</protein>
<dbReference type="InterPro" id="IPR036513">
    <property type="entry name" value="STAS_dom_sf"/>
</dbReference>
<feature type="transmembrane region" description="Helical" evidence="6">
    <location>
        <begin position="192"/>
        <end position="212"/>
    </location>
</feature>
<evidence type="ECO:0000259" key="7">
    <source>
        <dbReference type="Pfam" id="PF00916"/>
    </source>
</evidence>
<dbReference type="SUPFAM" id="SSF52091">
    <property type="entry name" value="SpoIIaa-like"/>
    <property type="match status" value="1"/>
</dbReference>
<dbReference type="EMBL" id="CAIX01001075">
    <property type="protein sequence ID" value="CCI11473.1"/>
    <property type="molecule type" value="Genomic_DNA"/>
</dbReference>
<dbReference type="OrthoDB" id="288203at2759"/>
<dbReference type="Gene3D" id="3.30.750.24">
    <property type="entry name" value="STAS domain"/>
    <property type="match status" value="1"/>
</dbReference>
<evidence type="ECO:0000256" key="5">
    <source>
        <dbReference type="SAM" id="MobiDB-lite"/>
    </source>
</evidence>
<dbReference type="InterPro" id="IPR011547">
    <property type="entry name" value="SLC26A/SulP_dom"/>
</dbReference>
<dbReference type="InterPro" id="IPR052706">
    <property type="entry name" value="Membrane-Transporter-like"/>
</dbReference>
<evidence type="ECO:0000313" key="8">
    <source>
        <dbReference type="EMBL" id="CCI11473.1"/>
    </source>
</evidence>
<organism evidence="8 9">
    <name type="scientific">Albugo candida</name>
    <dbReference type="NCBI Taxonomy" id="65357"/>
    <lineage>
        <taxon>Eukaryota</taxon>
        <taxon>Sar</taxon>
        <taxon>Stramenopiles</taxon>
        <taxon>Oomycota</taxon>
        <taxon>Peronosporomycetes</taxon>
        <taxon>Albuginales</taxon>
        <taxon>Albuginaceae</taxon>
        <taxon>Albugo</taxon>
    </lineage>
</organism>
<proteinExistence type="predicted"/>
<keyword evidence="3 6" id="KW-1133">Transmembrane helix</keyword>
<evidence type="ECO:0000256" key="2">
    <source>
        <dbReference type="ARBA" id="ARBA00022692"/>
    </source>
</evidence>
<sequence length="696" mass="76685">MSDKKSSEYSRLSHSINEPKLSPRLSNSPSERLVIQTTSIVALKCAVQKNIHSFWSQLWKDTAGKGYHRLKKAQKDIVKPSYRLEWRNVGTECWSNVNFYRNNWKCLQQEILCGIAATLLQIPETIAFSYVANLDPLIGLHATGILAIVIAVLGGVPGTIAGAAGALAVVMPQLTGSSGDLSEYSYSVRVSHLYVAVLLAGIMQFFFGVFHLSKFFSMIPRTAHIGFLNGLAIMMLKSQSTTFKRCKNISASDAKRLFAECEVAGELEWMHITDLHLITTLFTVLATMCIMHFFPKIPRIGSLVPPTLVVAIFGIGFEFGINRPLFKYDVRTIGDTSSISGGFPSYHTPQLHAIHNWSAVISCAASLAAIGIFESIMTLQAIVDLRKSRLTLQACRKESIAQGIGNILCGFFHGMGGCSMIAQSTGNIINGAQYRLSGFMCGITTFIIVCFASPIMELVPVACLSGILFVIIAHTFHWKSLILIFHIRLCDGFTIVLVTLLAATLNLAVAVIAGVIWHSLVNGWDSGKQLSCREEDVPLDHFLSQISQDAGVGDILAQGIKESLPALIKVYRLQGTLLYSSVMRFRGFFHSIYQDPALVVLDISHCHLSDFSATAALQEVATLYYDQHKLMLLVHFADVESFDLVVNKDIGWNVLRTHSDIVEAIQIYVHQGQDEYLEMKSPHAGSESFLLTENAK</sequence>
<evidence type="ECO:0000313" key="9">
    <source>
        <dbReference type="Proteomes" id="UP000053237"/>
    </source>
</evidence>
<evidence type="ECO:0000256" key="3">
    <source>
        <dbReference type="ARBA" id="ARBA00022989"/>
    </source>
</evidence>